<keyword evidence="1" id="KW-0963">Cytoplasm</keyword>
<dbReference type="SUPFAM" id="SSF118352">
    <property type="entry name" value="HSP33 redox switch-like"/>
    <property type="match status" value="1"/>
</dbReference>
<dbReference type="GO" id="GO:0044183">
    <property type="term" value="F:protein folding chaperone"/>
    <property type="evidence" value="ECO:0007669"/>
    <property type="project" value="TreeGrafter"/>
</dbReference>
<dbReference type="InterPro" id="IPR000397">
    <property type="entry name" value="Heat_shock_Hsp33"/>
</dbReference>
<dbReference type="GO" id="GO:0005737">
    <property type="term" value="C:cytoplasm"/>
    <property type="evidence" value="ECO:0007669"/>
    <property type="project" value="InterPro"/>
</dbReference>
<keyword evidence="2" id="KW-0862">Zinc</keyword>
<dbReference type="Gene3D" id="3.90.1280.10">
    <property type="entry name" value="HSP33 redox switch-like"/>
    <property type="match status" value="1"/>
</dbReference>
<keyword evidence="6" id="KW-0346">Stress response</keyword>
<dbReference type="Gene3D" id="3.55.30.10">
    <property type="entry name" value="Hsp33 domain"/>
    <property type="match status" value="1"/>
</dbReference>
<dbReference type="PIRSF" id="PIRSF005261">
    <property type="entry name" value="Heat_shock_Hsp33"/>
    <property type="match status" value="1"/>
</dbReference>
<evidence type="ECO:0000256" key="3">
    <source>
        <dbReference type="ARBA" id="ARBA00023157"/>
    </source>
</evidence>
<evidence type="ECO:0000256" key="4">
    <source>
        <dbReference type="ARBA" id="ARBA00023186"/>
    </source>
</evidence>
<name>A0A2K8NZ48_9MOLU</name>
<keyword evidence="3" id="KW-1015">Disulfide bond</keyword>
<evidence type="ECO:0000256" key="1">
    <source>
        <dbReference type="ARBA" id="ARBA00022490"/>
    </source>
</evidence>
<dbReference type="GO" id="GO:0042026">
    <property type="term" value="P:protein refolding"/>
    <property type="evidence" value="ECO:0007669"/>
    <property type="project" value="TreeGrafter"/>
</dbReference>
<dbReference type="InterPro" id="IPR016154">
    <property type="entry name" value="Heat_shock_Hsp33_C"/>
</dbReference>
<dbReference type="EMBL" id="CP024965">
    <property type="protein sequence ID" value="ATZ19099.1"/>
    <property type="molecule type" value="Genomic_DNA"/>
</dbReference>
<dbReference type="AlphaFoldDB" id="A0A2K8NZ48"/>
<keyword evidence="7" id="KW-1185">Reference proteome</keyword>
<gene>
    <name evidence="6" type="primary">hslO</name>
    <name evidence="6" type="ORF">ESOMN_v1c07170</name>
</gene>
<reference evidence="6 7" key="1">
    <citation type="submission" date="2017-11" db="EMBL/GenBank/DDBJ databases">
        <title>Genome sequence of Entomoplasma somnilux PYAN-1 (ATCC 49194).</title>
        <authorList>
            <person name="Lo W.-S."/>
            <person name="Gasparich G.E."/>
            <person name="Kuo C.-H."/>
        </authorList>
    </citation>
    <scope>NUCLEOTIDE SEQUENCE [LARGE SCALE GENOMIC DNA]</scope>
    <source>
        <strain evidence="6 7">PYAN-1</strain>
    </source>
</reference>
<evidence type="ECO:0000313" key="6">
    <source>
        <dbReference type="EMBL" id="ATZ19099.1"/>
    </source>
</evidence>
<dbReference type="InterPro" id="IPR016153">
    <property type="entry name" value="Heat_shock_Hsp33_N"/>
</dbReference>
<evidence type="ECO:0000313" key="7">
    <source>
        <dbReference type="Proteomes" id="UP000232230"/>
    </source>
</evidence>
<organism evidence="6 7">
    <name type="scientific">Williamsoniiplasma somnilux</name>
    <dbReference type="NCBI Taxonomy" id="215578"/>
    <lineage>
        <taxon>Bacteria</taxon>
        <taxon>Bacillati</taxon>
        <taxon>Mycoplasmatota</taxon>
        <taxon>Mollicutes</taxon>
        <taxon>Entomoplasmatales</taxon>
        <taxon>Williamsoniiplasma</taxon>
    </lineage>
</organism>
<dbReference type="RefSeq" id="WP_024863612.1">
    <property type="nucleotide sequence ID" value="NZ_CP024965.1"/>
</dbReference>
<dbReference type="Pfam" id="PF01430">
    <property type="entry name" value="HSP33"/>
    <property type="match status" value="1"/>
</dbReference>
<proteinExistence type="predicted"/>
<evidence type="ECO:0000256" key="2">
    <source>
        <dbReference type="ARBA" id="ARBA00022833"/>
    </source>
</evidence>
<keyword evidence="5" id="KW-0676">Redox-active center</keyword>
<evidence type="ECO:0000256" key="5">
    <source>
        <dbReference type="ARBA" id="ARBA00023284"/>
    </source>
</evidence>
<dbReference type="PANTHER" id="PTHR30111:SF1">
    <property type="entry name" value="33 KDA CHAPERONIN"/>
    <property type="match status" value="1"/>
</dbReference>
<dbReference type="PANTHER" id="PTHR30111">
    <property type="entry name" value="33 KDA CHAPERONIN"/>
    <property type="match status" value="1"/>
</dbReference>
<protein>
    <submittedName>
        <fullName evidence="6">Heat shock protein 33</fullName>
    </submittedName>
</protein>
<dbReference type="GO" id="GO:0051082">
    <property type="term" value="F:unfolded protein binding"/>
    <property type="evidence" value="ECO:0007669"/>
    <property type="project" value="InterPro"/>
</dbReference>
<keyword evidence="4" id="KW-0143">Chaperone</keyword>
<dbReference type="KEGG" id="esx:ESOMN_v1c07170"/>
<accession>A0A2K8NZ48</accession>
<dbReference type="Proteomes" id="UP000232230">
    <property type="component" value="Chromosome"/>
</dbReference>
<sequence>MDIKIRATSQKHNVKIAIVDLSESMLEITNLQETNPIASIVLAKTTAANALLGVELKNGETMSSNIVTSDGLVKKIITEYQNNKVRSYIQNPNFDANLLVGVSNPLVAALGQIGTLVTCVNLNLKEPYISKVDLIDGTIDGDYMNYLRVSNQINSFITTKVKLDSKMKIEKVVGILVQLFPNHTNEDINYLETKIGNSQYIADILLNSTNYESVIKEIVEDAIILENKELKFECTCSKEKTFNSIKILGNEELKKIIAEQKNLEVVCEFCNKKYQILFTEIEQLLH</sequence>
<dbReference type="SUPFAM" id="SSF64397">
    <property type="entry name" value="Hsp33 domain"/>
    <property type="match status" value="1"/>
</dbReference>